<evidence type="ECO:0000313" key="1">
    <source>
        <dbReference type="EMBL" id="SDI08617.1"/>
    </source>
</evidence>
<organism evidence="1 2">
    <name type="scientific">Vibrio xiamenensis</name>
    <dbReference type="NCBI Taxonomy" id="861298"/>
    <lineage>
        <taxon>Bacteria</taxon>
        <taxon>Pseudomonadati</taxon>
        <taxon>Pseudomonadota</taxon>
        <taxon>Gammaproteobacteria</taxon>
        <taxon>Vibrionales</taxon>
        <taxon>Vibrionaceae</taxon>
        <taxon>Vibrio</taxon>
    </lineage>
</organism>
<dbReference type="STRING" id="861298.SAMN04488136_15812"/>
<proteinExistence type="predicted"/>
<gene>
    <name evidence="1" type="ORF">SAMN04488136_15812</name>
</gene>
<keyword evidence="2" id="KW-1185">Reference proteome</keyword>
<reference evidence="1 2" key="1">
    <citation type="submission" date="2016-10" db="EMBL/GenBank/DDBJ databases">
        <authorList>
            <person name="de Groot N.N."/>
        </authorList>
    </citation>
    <scope>NUCLEOTIDE SEQUENCE [LARGE SCALE GENOMIC DNA]</scope>
    <source>
        <strain evidence="1 2">CGMCC 1.10228</strain>
    </source>
</reference>
<dbReference type="AlphaFoldDB" id="A0A1G8HPL5"/>
<accession>A0A1G8HPL5</accession>
<dbReference type="EMBL" id="FNDD01000058">
    <property type="protein sequence ID" value="SDI08617.1"/>
    <property type="molecule type" value="Genomic_DNA"/>
</dbReference>
<protein>
    <submittedName>
        <fullName evidence="1">Uncharacterized protein</fullName>
    </submittedName>
</protein>
<sequence>MQADSNQLVAYVMKHNRMSQTQAMSWLDKWVPTWRTEPVPEAIGTIYYDGESDGYDE</sequence>
<name>A0A1G8HPL5_9VIBR</name>
<dbReference type="Proteomes" id="UP000198854">
    <property type="component" value="Unassembled WGS sequence"/>
</dbReference>
<evidence type="ECO:0000313" key="2">
    <source>
        <dbReference type="Proteomes" id="UP000198854"/>
    </source>
</evidence>